<accession>A0A1E1MVT1</accession>
<dbReference type="EMBL" id="FJVC01000687">
    <property type="protein sequence ID" value="CZT53167.1"/>
    <property type="molecule type" value="Genomic_DNA"/>
</dbReference>
<keyword evidence="2" id="KW-1185">Reference proteome</keyword>
<dbReference type="AlphaFoldDB" id="A0A1E1MVT1"/>
<evidence type="ECO:0000313" key="1">
    <source>
        <dbReference type="EMBL" id="CZT53167.1"/>
    </source>
</evidence>
<sequence length="84" mass="9134">MPCATHCSSLLYYCYALRFGSKDNPVALVIARVLTHKSGEAALLNFQLLNWEEYEVIAGPPPVKLEGSLIVGESKCPAKASVPR</sequence>
<evidence type="ECO:0000313" key="2">
    <source>
        <dbReference type="Proteomes" id="UP000177625"/>
    </source>
</evidence>
<reference evidence="2" key="1">
    <citation type="submission" date="2016-03" db="EMBL/GenBank/DDBJ databases">
        <authorList>
            <person name="Guldener U."/>
        </authorList>
    </citation>
    <scope>NUCLEOTIDE SEQUENCE [LARGE SCALE GENOMIC DNA]</scope>
</reference>
<organism evidence="1 2">
    <name type="scientific">Rhynchosporium secalis</name>
    <name type="common">Barley scald fungus</name>
    <dbReference type="NCBI Taxonomy" id="38038"/>
    <lineage>
        <taxon>Eukaryota</taxon>
        <taxon>Fungi</taxon>
        <taxon>Dikarya</taxon>
        <taxon>Ascomycota</taxon>
        <taxon>Pezizomycotina</taxon>
        <taxon>Leotiomycetes</taxon>
        <taxon>Helotiales</taxon>
        <taxon>Ploettnerulaceae</taxon>
        <taxon>Rhynchosporium</taxon>
    </lineage>
</organism>
<protein>
    <submittedName>
        <fullName evidence="1">Uncharacterized protein</fullName>
    </submittedName>
</protein>
<proteinExistence type="predicted"/>
<name>A0A1E1MVT1_RHYSE</name>
<gene>
    <name evidence="1" type="ORF">RSE6_14628</name>
</gene>
<dbReference type="Proteomes" id="UP000177625">
    <property type="component" value="Unassembled WGS sequence"/>
</dbReference>